<evidence type="ECO:0000259" key="2">
    <source>
        <dbReference type="Pfam" id="PF13837"/>
    </source>
</evidence>
<reference evidence="3 4" key="1">
    <citation type="submission" date="2024-09" db="EMBL/GenBank/DDBJ databases">
        <title>Chromosome-scale assembly of Riccia sorocarpa.</title>
        <authorList>
            <person name="Paukszto L."/>
        </authorList>
    </citation>
    <scope>NUCLEOTIDE SEQUENCE [LARGE SCALE GENOMIC DNA]</scope>
    <source>
        <strain evidence="3">LP-2024</strain>
        <tissue evidence="3">Aerial parts of the thallus</tissue>
    </source>
</reference>
<name>A0ABD3GDU3_9MARC</name>
<dbReference type="EMBL" id="JBJQOH010000008">
    <property type="protein sequence ID" value="KAL3676046.1"/>
    <property type="molecule type" value="Genomic_DNA"/>
</dbReference>
<feature type="region of interest" description="Disordered" evidence="1">
    <location>
        <begin position="27"/>
        <end position="50"/>
    </location>
</feature>
<feature type="compositionally biased region" description="Basic residues" evidence="1">
    <location>
        <begin position="36"/>
        <end position="46"/>
    </location>
</feature>
<evidence type="ECO:0000256" key="1">
    <source>
        <dbReference type="SAM" id="MobiDB-lite"/>
    </source>
</evidence>
<gene>
    <name evidence="3" type="ORF">R1sor_025994</name>
</gene>
<dbReference type="AlphaFoldDB" id="A0ABD3GDU3"/>
<sequence>MEGTTHNPIAIESDIEILQHESFGDSQAAANVAGAKSKKKPTKKRKTDSDVYFNHCNRGNVSQDQWRVLVGRFNDATQIIPPLGVEQLRNKFDSLYKRYKAEKHKQSQTGAEPSSWELYEQMHKIKGDSPKEQGIPRACDGGVHLRPPTETENIGLTDEVLDFTDEVFSGSFMEAMGSDAEREIPTTDGFVTPPVETTEGDHSAATPRTKACSQPKVAGQKNKKRRASKDNDDEMKTCMLEFTQVVKEANERKSAQEDSKFDFKVAQEQGKMNLMNLMLELKRMELDIEKQ</sequence>
<dbReference type="PANTHER" id="PTHR31307:SF4">
    <property type="entry name" value="TRIHELIX TRANSCRIPTION FACTOR ASIL2"/>
    <property type="match status" value="1"/>
</dbReference>
<protein>
    <recommendedName>
        <fullName evidence="2">Myb/SANT-like DNA-binding domain-containing protein</fullName>
    </recommendedName>
</protein>
<feature type="region of interest" description="Disordered" evidence="1">
    <location>
        <begin position="197"/>
        <end position="234"/>
    </location>
</feature>
<dbReference type="Pfam" id="PF13837">
    <property type="entry name" value="Myb_DNA-bind_4"/>
    <property type="match status" value="1"/>
</dbReference>
<organism evidence="3 4">
    <name type="scientific">Riccia sorocarpa</name>
    <dbReference type="NCBI Taxonomy" id="122646"/>
    <lineage>
        <taxon>Eukaryota</taxon>
        <taxon>Viridiplantae</taxon>
        <taxon>Streptophyta</taxon>
        <taxon>Embryophyta</taxon>
        <taxon>Marchantiophyta</taxon>
        <taxon>Marchantiopsida</taxon>
        <taxon>Marchantiidae</taxon>
        <taxon>Marchantiales</taxon>
        <taxon>Ricciaceae</taxon>
        <taxon>Riccia</taxon>
    </lineage>
</organism>
<dbReference type="InterPro" id="IPR044822">
    <property type="entry name" value="Myb_DNA-bind_4"/>
</dbReference>
<feature type="domain" description="Myb/SANT-like DNA-binding" evidence="2">
    <location>
        <begin position="85"/>
        <end position="125"/>
    </location>
</feature>
<dbReference type="PANTHER" id="PTHR31307">
    <property type="entry name" value="TRIHELIX TRANSCRIPTION FACTOR ASIL2"/>
    <property type="match status" value="1"/>
</dbReference>
<dbReference type="Proteomes" id="UP001633002">
    <property type="component" value="Unassembled WGS sequence"/>
</dbReference>
<keyword evidence="4" id="KW-1185">Reference proteome</keyword>
<evidence type="ECO:0000313" key="3">
    <source>
        <dbReference type="EMBL" id="KAL3676046.1"/>
    </source>
</evidence>
<dbReference type="InterPro" id="IPR044823">
    <property type="entry name" value="ASIL1/2-like"/>
</dbReference>
<evidence type="ECO:0000313" key="4">
    <source>
        <dbReference type="Proteomes" id="UP001633002"/>
    </source>
</evidence>
<comment type="caution">
    <text evidence="3">The sequence shown here is derived from an EMBL/GenBank/DDBJ whole genome shotgun (WGS) entry which is preliminary data.</text>
</comment>
<accession>A0ABD3GDU3</accession>
<proteinExistence type="predicted"/>